<dbReference type="UniPathway" id="UPA00077">
    <property type="reaction ID" value="UER00157"/>
</dbReference>
<dbReference type="InterPro" id="IPR036615">
    <property type="entry name" value="Mur_ligase_C_dom_sf"/>
</dbReference>
<evidence type="ECO:0000256" key="5">
    <source>
        <dbReference type="ARBA" id="ARBA00022723"/>
    </source>
</evidence>
<dbReference type="PROSITE" id="PS01011">
    <property type="entry name" value="FOLYLPOLYGLU_SYNT_1"/>
    <property type="match status" value="1"/>
</dbReference>
<dbReference type="InterPro" id="IPR013221">
    <property type="entry name" value="Mur_ligase_cen"/>
</dbReference>
<dbReference type="STRING" id="1261131.lam_135"/>
<dbReference type="HOGENOM" id="CLU_015869_1_1_5"/>
<dbReference type="NCBIfam" id="TIGR01499">
    <property type="entry name" value="folC"/>
    <property type="match status" value="1"/>
</dbReference>
<dbReference type="Gene3D" id="3.90.190.20">
    <property type="entry name" value="Mur ligase, C-terminal domain"/>
    <property type="match status" value="1"/>
</dbReference>
<proteinExistence type="inferred from homology"/>
<dbReference type="eggNOG" id="COG0285">
    <property type="taxonomic scope" value="Bacteria"/>
</dbReference>
<accession>U6B374</accession>
<name>U6B374_9HYPH</name>
<dbReference type="GO" id="GO:0046872">
    <property type="term" value="F:metal ion binding"/>
    <property type="evidence" value="ECO:0007669"/>
    <property type="project" value="UniProtKB-KW"/>
</dbReference>
<dbReference type="RefSeq" id="WP_007556790.1">
    <property type="nucleotide sequence ID" value="NC_022793.1"/>
</dbReference>
<dbReference type="KEGG" id="lar:lam_135"/>
<dbReference type="FunFam" id="3.40.1190.10:FF:000011">
    <property type="entry name" value="Folylpolyglutamate synthase/dihydrofolate synthase"/>
    <property type="match status" value="1"/>
</dbReference>
<dbReference type="GO" id="GO:0005524">
    <property type="term" value="F:ATP binding"/>
    <property type="evidence" value="ECO:0007669"/>
    <property type="project" value="UniProtKB-KW"/>
</dbReference>
<evidence type="ECO:0000256" key="7">
    <source>
        <dbReference type="ARBA" id="ARBA00022840"/>
    </source>
</evidence>
<comment type="similarity">
    <text evidence="2 10">Belongs to the folylpolyglutamate synthase family.</text>
</comment>
<dbReference type="GO" id="GO:0008841">
    <property type="term" value="F:dihydrofolate synthase activity"/>
    <property type="evidence" value="ECO:0007669"/>
    <property type="project" value="TreeGrafter"/>
</dbReference>
<gene>
    <name evidence="12" type="primary">folC</name>
    <name evidence="12" type="ORF">lam_135</name>
</gene>
<dbReference type="EMBL" id="CP006604">
    <property type="protein sequence ID" value="AHA27509.1"/>
    <property type="molecule type" value="Genomic_DNA"/>
</dbReference>
<dbReference type="PROSITE" id="PS01012">
    <property type="entry name" value="FOLYLPOLYGLU_SYNT_2"/>
    <property type="match status" value="1"/>
</dbReference>
<dbReference type="InterPro" id="IPR036565">
    <property type="entry name" value="Mur-like_cat_sf"/>
</dbReference>
<evidence type="ECO:0000256" key="4">
    <source>
        <dbReference type="ARBA" id="ARBA00022598"/>
    </source>
</evidence>
<evidence type="ECO:0000313" key="13">
    <source>
        <dbReference type="Proteomes" id="UP000017862"/>
    </source>
</evidence>
<dbReference type="PANTHER" id="PTHR11136">
    <property type="entry name" value="FOLYLPOLYGLUTAMATE SYNTHASE-RELATED"/>
    <property type="match status" value="1"/>
</dbReference>
<evidence type="ECO:0000259" key="11">
    <source>
        <dbReference type="Pfam" id="PF08245"/>
    </source>
</evidence>
<keyword evidence="7 10" id="KW-0067">ATP-binding</keyword>
<evidence type="ECO:0000256" key="10">
    <source>
        <dbReference type="PIRNR" id="PIRNR001563"/>
    </source>
</evidence>
<evidence type="ECO:0000256" key="8">
    <source>
        <dbReference type="ARBA" id="ARBA00022842"/>
    </source>
</evidence>
<evidence type="ECO:0000256" key="1">
    <source>
        <dbReference type="ARBA" id="ARBA00001946"/>
    </source>
</evidence>
<dbReference type="GO" id="GO:0004326">
    <property type="term" value="F:tetrahydrofolylpolyglutamate synthase activity"/>
    <property type="evidence" value="ECO:0007669"/>
    <property type="project" value="UniProtKB-EC"/>
</dbReference>
<evidence type="ECO:0000256" key="3">
    <source>
        <dbReference type="ARBA" id="ARBA00013025"/>
    </source>
</evidence>
<evidence type="ECO:0000256" key="2">
    <source>
        <dbReference type="ARBA" id="ARBA00008276"/>
    </source>
</evidence>
<dbReference type="GO" id="GO:0005737">
    <property type="term" value="C:cytoplasm"/>
    <property type="evidence" value="ECO:0007669"/>
    <property type="project" value="TreeGrafter"/>
</dbReference>
<dbReference type="InterPro" id="IPR001645">
    <property type="entry name" value="Folylpolyglutamate_synth"/>
</dbReference>
<sequence>MFSLQRIRRLLDDLGRPQDNLPPIIHIGGTNGKGSVAAFTQRLLETSGLSVHVHTSPHLIKWNERFRLGSKGDRGKLVADELLVDVFSRVIQKNKDHSITTFELSVAAAIVLFSEHPADVAIIEVGLGGRLDATNIIEKPAVSVISSISLDHERYLGDNVRMIAEEKAEIMKSGSPVLIGHQLYDEVRDILVSKAKEKGCPYRVYGDHFSVFEKDDHLVYQEQFSQINIPKPSLLGMHQYINAAVAIATVNIAGFKLQKDCIKKALQSTEWFGRFQKLQSGPLLMQLPNNSEVWLDGGHNPDAGLVIAKVISKIKGIHEKSLYILVGMRCDKDHAGYLRAFEELSPIVLTVPIMCKEDGSQPTSADPHMLMQEAKKLGLKSFACSSIMDAFIIIKRENTANSSPIIFILGSFYLIGEVLSKNEFEIN</sequence>
<reference evidence="12 13" key="1">
    <citation type="journal article" date="2014" name="Mol. Plant Microbe Interact.">
        <title>The complete genome sequence of Candidatus Liberibacter americanus, associated with citrus Huanglongbing.</title>
        <authorList>
            <person name="Wulff N.A."/>
            <person name="Zhang S."/>
            <person name="Setubal J.C."/>
            <person name="Almeida N.F."/>
            <person name="Martins E.C."/>
            <person name="Harakava R."/>
            <person name="Kumar D."/>
            <person name="Rangel L.T."/>
            <person name="Foissac X."/>
            <person name="Bove J."/>
            <person name="Gabriel D.W."/>
        </authorList>
    </citation>
    <scope>NUCLEOTIDE SEQUENCE [LARGE SCALE GENOMIC DNA]</scope>
    <source>
        <strain evidence="12 13">Sao Paulo</strain>
    </source>
</reference>
<comment type="catalytic activity">
    <reaction evidence="9">
        <text>(6S)-5,6,7,8-tetrahydrofolyl-(gamma-L-Glu)(n) + L-glutamate + ATP = (6S)-5,6,7,8-tetrahydrofolyl-(gamma-L-Glu)(n+1) + ADP + phosphate + H(+)</text>
        <dbReference type="Rhea" id="RHEA:10580"/>
        <dbReference type="Rhea" id="RHEA-COMP:14738"/>
        <dbReference type="Rhea" id="RHEA-COMP:14740"/>
        <dbReference type="ChEBI" id="CHEBI:15378"/>
        <dbReference type="ChEBI" id="CHEBI:29985"/>
        <dbReference type="ChEBI" id="CHEBI:30616"/>
        <dbReference type="ChEBI" id="CHEBI:43474"/>
        <dbReference type="ChEBI" id="CHEBI:141005"/>
        <dbReference type="ChEBI" id="CHEBI:456216"/>
        <dbReference type="EC" id="6.3.2.17"/>
    </reaction>
</comment>
<dbReference type="InterPro" id="IPR018109">
    <property type="entry name" value="Folylpolyglutamate_synth_CS"/>
</dbReference>
<keyword evidence="5" id="KW-0479">Metal-binding</keyword>
<dbReference type="PIRSF" id="PIRSF001563">
    <property type="entry name" value="Folylpolyglu_synth"/>
    <property type="match status" value="1"/>
</dbReference>
<dbReference type="SUPFAM" id="SSF53623">
    <property type="entry name" value="MurD-like peptide ligases, catalytic domain"/>
    <property type="match status" value="1"/>
</dbReference>
<dbReference type="Pfam" id="PF08245">
    <property type="entry name" value="Mur_ligase_M"/>
    <property type="match status" value="1"/>
</dbReference>
<dbReference type="Proteomes" id="UP000017862">
    <property type="component" value="Chromosome"/>
</dbReference>
<protein>
    <recommendedName>
        <fullName evidence="3">tetrahydrofolate synthase</fullName>
        <ecNumber evidence="3">6.3.2.17</ecNumber>
    </recommendedName>
</protein>
<dbReference type="Gene3D" id="3.40.1190.10">
    <property type="entry name" value="Mur-like, catalytic domain"/>
    <property type="match status" value="1"/>
</dbReference>
<evidence type="ECO:0000256" key="6">
    <source>
        <dbReference type="ARBA" id="ARBA00022741"/>
    </source>
</evidence>
<evidence type="ECO:0000313" key="12">
    <source>
        <dbReference type="EMBL" id="AHA27509.1"/>
    </source>
</evidence>
<dbReference type="AlphaFoldDB" id="U6B374"/>
<dbReference type="SUPFAM" id="SSF53244">
    <property type="entry name" value="MurD-like peptide ligases, peptide-binding domain"/>
    <property type="match status" value="1"/>
</dbReference>
<dbReference type="PANTHER" id="PTHR11136:SF0">
    <property type="entry name" value="DIHYDROFOLATE SYNTHETASE-RELATED"/>
    <property type="match status" value="1"/>
</dbReference>
<comment type="cofactor">
    <cofactor evidence="1">
        <name>Mg(2+)</name>
        <dbReference type="ChEBI" id="CHEBI:18420"/>
    </cofactor>
</comment>
<keyword evidence="13" id="KW-1185">Reference proteome</keyword>
<keyword evidence="6 10" id="KW-0547">Nucleotide-binding</keyword>
<evidence type="ECO:0000256" key="9">
    <source>
        <dbReference type="ARBA" id="ARBA00047493"/>
    </source>
</evidence>
<organism evidence="12 13">
    <name type="scientific">Candidatus Liberibacter americanus str. Sao Paulo</name>
    <dbReference type="NCBI Taxonomy" id="1261131"/>
    <lineage>
        <taxon>Bacteria</taxon>
        <taxon>Pseudomonadati</taxon>
        <taxon>Pseudomonadota</taxon>
        <taxon>Alphaproteobacteria</taxon>
        <taxon>Hyphomicrobiales</taxon>
        <taxon>Rhizobiaceae</taxon>
        <taxon>Liberibacter</taxon>
    </lineage>
</organism>
<feature type="domain" description="Mur ligase central" evidence="11">
    <location>
        <begin position="27"/>
        <end position="249"/>
    </location>
</feature>
<keyword evidence="4 10" id="KW-0436">Ligase</keyword>
<keyword evidence="8" id="KW-0460">Magnesium</keyword>
<dbReference type="PATRIC" id="fig|1261131.3.peg.124"/>
<dbReference type="EC" id="6.3.2.17" evidence="3"/>
<dbReference type="GO" id="GO:0046654">
    <property type="term" value="P:tetrahydrofolate biosynthetic process"/>
    <property type="evidence" value="ECO:0007669"/>
    <property type="project" value="UniProtKB-UniPathway"/>
</dbReference>